<keyword evidence="2" id="KW-0969">Cilium</keyword>
<reference evidence="2 3" key="1">
    <citation type="submission" date="2016-02" db="EMBL/GenBank/DDBJ databases">
        <title>Genome analysis of coral dinoflagellate symbionts highlights evolutionary adaptations to a symbiotic lifestyle.</title>
        <authorList>
            <person name="Aranda M."/>
            <person name="Li Y."/>
            <person name="Liew Y.J."/>
            <person name="Baumgarten S."/>
            <person name="Simakov O."/>
            <person name="Wilson M."/>
            <person name="Piel J."/>
            <person name="Ashoor H."/>
            <person name="Bougouffa S."/>
            <person name="Bajic V.B."/>
            <person name="Ryu T."/>
            <person name="Ravasi T."/>
            <person name="Bayer T."/>
            <person name="Micklem G."/>
            <person name="Kim H."/>
            <person name="Bhak J."/>
            <person name="Lajeunesse T.C."/>
            <person name="Voolstra C.R."/>
        </authorList>
    </citation>
    <scope>NUCLEOTIDE SEQUENCE [LARGE SCALE GENOMIC DNA]</scope>
    <source>
        <strain evidence="2 3">CCMP2467</strain>
    </source>
</reference>
<dbReference type="Proteomes" id="UP000186817">
    <property type="component" value="Unassembled WGS sequence"/>
</dbReference>
<evidence type="ECO:0000256" key="1">
    <source>
        <dbReference type="ARBA" id="ARBA00022794"/>
    </source>
</evidence>
<dbReference type="GO" id="GO:0030991">
    <property type="term" value="C:intraciliary transport particle A"/>
    <property type="evidence" value="ECO:0007669"/>
    <property type="project" value="InterPro"/>
</dbReference>
<name>A0A1Q9CUE4_SYMMI</name>
<evidence type="ECO:0000313" key="3">
    <source>
        <dbReference type="Proteomes" id="UP000186817"/>
    </source>
</evidence>
<sequence>MDDEPEVTQEGDVGGSGGRAPRPRGPVTGGWGFDDDTGGPRMSAEPPSPQRGHKGHFEEDDDAVPTIPDLEEEAEEDITRQVAAPPIAAPSLAAPVRTVRELDGALISRGTQLPTTPEEGVDLAPLMQCLCSDRQVFEQDSTWDHELIFQEVASAINQDLLTVEEGEVEVISLADVVVIDRAKYAGNEIGSLRLSYTVRCPALVIAHESAYEIGLVLALDLGTHPMLPLEARQSIDCDSIFESEFDGKFCLLDGGRDAVFQLLAILKSKGFVLMILENVEAFQEMSTDAK</sequence>
<gene>
    <name evidence="2" type="primary">ift43</name>
    <name evidence="2" type="ORF">AK812_SmicGene32353</name>
</gene>
<keyword evidence="3" id="KW-1185">Reference proteome</keyword>
<keyword evidence="2" id="KW-0282">Flagellum</keyword>
<dbReference type="GO" id="GO:0035721">
    <property type="term" value="P:intraciliary retrograde transport"/>
    <property type="evidence" value="ECO:0007669"/>
    <property type="project" value="TreeGrafter"/>
</dbReference>
<accession>A0A1Q9CUE4</accession>
<dbReference type="Pfam" id="PF15305">
    <property type="entry name" value="IFT43"/>
    <property type="match status" value="1"/>
</dbReference>
<organism evidence="2 3">
    <name type="scientific">Symbiodinium microadriaticum</name>
    <name type="common">Dinoflagellate</name>
    <name type="synonym">Zooxanthella microadriatica</name>
    <dbReference type="NCBI Taxonomy" id="2951"/>
    <lineage>
        <taxon>Eukaryota</taxon>
        <taxon>Sar</taxon>
        <taxon>Alveolata</taxon>
        <taxon>Dinophyceae</taxon>
        <taxon>Suessiales</taxon>
        <taxon>Symbiodiniaceae</taxon>
        <taxon>Symbiodinium</taxon>
    </lineage>
</organism>
<dbReference type="EMBL" id="LSRX01000911">
    <property type="protein sequence ID" value="OLP86533.1"/>
    <property type="molecule type" value="Genomic_DNA"/>
</dbReference>
<dbReference type="InterPro" id="IPR029302">
    <property type="entry name" value="IFT43"/>
</dbReference>
<keyword evidence="2" id="KW-0966">Cell projection</keyword>
<keyword evidence="1" id="KW-0970">Cilium biogenesis/degradation</keyword>
<dbReference type="PANTHER" id="PTHR33724">
    <property type="entry name" value="INTRAFLAGELLAR TRANSPORT PROTEIN 43 HOMOLOG"/>
    <property type="match status" value="1"/>
</dbReference>
<comment type="caution">
    <text evidence="2">The sequence shown here is derived from an EMBL/GenBank/DDBJ whole genome shotgun (WGS) entry which is preliminary data.</text>
</comment>
<evidence type="ECO:0000313" key="2">
    <source>
        <dbReference type="EMBL" id="OLP86533.1"/>
    </source>
</evidence>
<protein>
    <submittedName>
        <fullName evidence="2">Intraflagellar transport protein 43-like</fullName>
    </submittedName>
</protein>
<dbReference type="AlphaFoldDB" id="A0A1Q9CUE4"/>
<proteinExistence type="predicted"/>
<dbReference type="PANTHER" id="PTHR33724:SF1">
    <property type="entry name" value="INTRAFLAGELLAR TRANSPORT PROTEIN 43 HOMOLOG"/>
    <property type="match status" value="1"/>
</dbReference>
<dbReference type="GO" id="GO:0005929">
    <property type="term" value="C:cilium"/>
    <property type="evidence" value="ECO:0007669"/>
    <property type="project" value="TreeGrafter"/>
</dbReference>
<dbReference type="OrthoDB" id="439485at2759"/>